<dbReference type="SUPFAM" id="SSF53098">
    <property type="entry name" value="Ribonuclease H-like"/>
    <property type="match status" value="1"/>
</dbReference>
<dbReference type="CDD" id="cd16964">
    <property type="entry name" value="YqgF"/>
    <property type="match status" value="1"/>
</dbReference>
<dbReference type="EC" id="3.1.-.-" evidence="5"/>
<evidence type="ECO:0000256" key="1">
    <source>
        <dbReference type="ARBA" id="ARBA00022490"/>
    </source>
</evidence>
<dbReference type="GO" id="GO:0005829">
    <property type="term" value="C:cytosol"/>
    <property type="evidence" value="ECO:0007669"/>
    <property type="project" value="TreeGrafter"/>
</dbReference>
<dbReference type="OrthoDB" id="9796140at2"/>
<evidence type="ECO:0000313" key="8">
    <source>
        <dbReference type="Proteomes" id="UP000295293"/>
    </source>
</evidence>
<dbReference type="InterPro" id="IPR012337">
    <property type="entry name" value="RNaseH-like_sf"/>
</dbReference>
<comment type="subcellular location">
    <subcellularLocation>
        <location evidence="5">Cytoplasm</location>
    </subcellularLocation>
</comment>
<dbReference type="HAMAP" id="MF_00651">
    <property type="entry name" value="Nuclease_YqgF"/>
    <property type="match status" value="1"/>
</dbReference>
<keyword evidence="8" id="KW-1185">Reference proteome</keyword>
<dbReference type="PANTHER" id="PTHR33317:SF4">
    <property type="entry name" value="POLYNUCLEOTIDYL TRANSFERASE, RIBONUCLEASE H-LIKE SUPERFAMILY PROTEIN"/>
    <property type="match status" value="1"/>
</dbReference>
<dbReference type="AlphaFoldDB" id="A0A4R6YPP8"/>
<keyword evidence="4 5" id="KW-0378">Hydrolase</keyword>
<organism evidence="7 8">
    <name type="scientific">Tahibacter aquaticus</name>
    <dbReference type="NCBI Taxonomy" id="520092"/>
    <lineage>
        <taxon>Bacteria</taxon>
        <taxon>Pseudomonadati</taxon>
        <taxon>Pseudomonadota</taxon>
        <taxon>Gammaproteobacteria</taxon>
        <taxon>Lysobacterales</taxon>
        <taxon>Rhodanobacteraceae</taxon>
        <taxon>Tahibacter</taxon>
    </lineage>
</organism>
<evidence type="ECO:0000259" key="6">
    <source>
        <dbReference type="SMART" id="SM00732"/>
    </source>
</evidence>
<name>A0A4R6YPP8_9GAMM</name>
<accession>A0A4R6YPP8</accession>
<dbReference type="InterPro" id="IPR037027">
    <property type="entry name" value="YqgF/RNaseH-like_dom_sf"/>
</dbReference>
<evidence type="ECO:0000256" key="5">
    <source>
        <dbReference type="HAMAP-Rule" id="MF_00651"/>
    </source>
</evidence>
<dbReference type="InterPro" id="IPR005227">
    <property type="entry name" value="YqgF"/>
</dbReference>
<proteinExistence type="inferred from homology"/>
<evidence type="ECO:0000313" key="7">
    <source>
        <dbReference type="EMBL" id="TDR39720.1"/>
    </source>
</evidence>
<dbReference type="Pfam" id="PF03652">
    <property type="entry name" value="RuvX"/>
    <property type="match status" value="1"/>
</dbReference>
<gene>
    <name evidence="7" type="ORF">DFR29_115110</name>
</gene>
<keyword evidence="1 5" id="KW-0963">Cytoplasm</keyword>
<dbReference type="GO" id="GO:0004518">
    <property type="term" value="F:nuclease activity"/>
    <property type="evidence" value="ECO:0007669"/>
    <property type="project" value="UniProtKB-KW"/>
</dbReference>
<reference evidence="7 8" key="1">
    <citation type="submission" date="2019-03" db="EMBL/GenBank/DDBJ databases">
        <title>Genomic Encyclopedia of Type Strains, Phase IV (KMG-IV): sequencing the most valuable type-strain genomes for metagenomic binning, comparative biology and taxonomic classification.</title>
        <authorList>
            <person name="Goeker M."/>
        </authorList>
    </citation>
    <scope>NUCLEOTIDE SEQUENCE [LARGE SCALE GENOMIC DNA]</scope>
    <source>
        <strain evidence="7 8">DSM 21667</strain>
    </source>
</reference>
<evidence type="ECO:0000256" key="4">
    <source>
        <dbReference type="ARBA" id="ARBA00022801"/>
    </source>
</evidence>
<dbReference type="NCBIfam" id="TIGR00250">
    <property type="entry name" value="RNAse_H_YqgF"/>
    <property type="match status" value="1"/>
</dbReference>
<dbReference type="EMBL" id="SNZH01000015">
    <property type="protein sequence ID" value="TDR39720.1"/>
    <property type="molecule type" value="Genomic_DNA"/>
</dbReference>
<dbReference type="InterPro" id="IPR006641">
    <property type="entry name" value="YqgF/RNaseH-like_dom"/>
</dbReference>
<dbReference type="GO" id="GO:0016788">
    <property type="term" value="F:hydrolase activity, acting on ester bonds"/>
    <property type="evidence" value="ECO:0007669"/>
    <property type="project" value="UniProtKB-UniRule"/>
</dbReference>
<dbReference type="Gene3D" id="3.30.420.140">
    <property type="entry name" value="YqgF/RNase H-like domain"/>
    <property type="match status" value="1"/>
</dbReference>
<dbReference type="RefSeq" id="WP_133820718.1">
    <property type="nucleotide sequence ID" value="NZ_SNZH01000015.1"/>
</dbReference>
<comment type="caution">
    <text evidence="7">The sequence shown here is derived from an EMBL/GenBank/DDBJ whole genome shotgun (WGS) entry which is preliminary data.</text>
</comment>
<evidence type="ECO:0000256" key="3">
    <source>
        <dbReference type="ARBA" id="ARBA00022722"/>
    </source>
</evidence>
<keyword evidence="2 5" id="KW-0690">Ribosome biogenesis</keyword>
<keyword evidence="3 5" id="KW-0540">Nuclease</keyword>
<comment type="function">
    <text evidence="5">Could be a nuclease involved in processing of the 5'-end of pre-16S rRNA.</text>
</comment>
<evidence type="ECO:0000256" key="2">
    <source>
        <dbReference type="ARBA" id="ARBA00022517"/>
    </source>
</evidence>
<dbReference type="PANTHER" id="PTHR33317">
    <property type="entry name" value="POLYNUCLEOTIDYL TRANSFERASE, RIBONUCLEASE H-LIKE SUPERFAMILY PROTEIN"/>
    <property type="match status" value="1"/>
</dbReference>
<sequence length="139" mass="15082">MNVLGFDYGSQLIGVAVGNRLTRTARPLGSVSNGGNGPAWERIDHWIREWQPEALLVGLPLTLDGEEQKASRAARAFANALAKRCSAPLHLVDERRSSIEAARRFAQRRAAGLAKKKHAADIDAVAAEVITETWLADCP</sequence>
<feature type="domain" description="YqgF/RNase H-like" evidence="6">
    <location>
        <begin position="1"/>
        <end position="101"/>
    </location>
</feature>
<comment type="similarity">
    <text evidence="5">Belongs to the YqgF HJR family.</text>
</comment>
<dbReference type="GO" id="GO:0000967">
    <property type="term" value="P:rRNA 5'-end processing"/>
    <property type="evidence" value="ECO:0007669"/>
    <property type="project" value="UniProtKB-UniRule"/>
</dbReference>
<dbReference type="SMART" id="SM00732">
    <property type="entry name" value="YqgFc"/>
    <property type="match status" value="1"/>
</dbReference>
<dbReference type="Proteomes" id="UP000295293">
    <property type="component" value="Unassembled WGS sequence"/>
</dbReference>
<protein>
    <recommendedName>
        <fullName evidence="5">Putative pre-16S rRNA nuclease</fullName>
        <ecNumber evidence="5">3.1.-.-</ecNumber>
    </recommendedName>
</protein>